<reference evidence="2" key="1">
    <citation type="journal article" date="2020" name="Nat. Ecol. Evol.">
        <title>Deeply conserved synteny resolves early events in vertebrate evolution.</title>
        <authorList>
            <person name="Simakov O."/>
            <person name="Marletaz F."/>
            <person name="Yue J.X."/>
            <person name="O'Connell B."/>
            <person name="Jenkins J."/>
            <person name="Brandt A."/>
            <person name="Calef R."/>
            <person name="Tung C.H."/>
            <person name="Huang T.K."/>
            <person name="Schmutz J."/>
            <person name="Satoh N."/>
            <person name="Yu J.K."/>
            <person name="Putnam N.H."/>
            <person name="Green R.E."/>
            <person name="Rokhsar D.S."/>
        </authorList>
    </citation>
    <scope>NUCLEOTIDE SEQUENCE [LARGE SCALE GENOMIC DNA]</scope>
    <source>
        <strain evidence="2">S238N-H82</strain>
    </source>
</reference>
<dbReference type="KEGG" id="bfo:118416296"/>
<feature type="region of interest" description="Disordered" evidence="1">
    <location>
        <begin position="348"/>
        <end position="381"/>
    </location>
</feature>
<dbReference type="RefSeq" id="XP_035677278.1">
    <property type="nucleotide sequence ID" value="XM_035821385.1"/>
</dbReference>
<reference evidence="3" key="2">
    <citation type="submission" date="2025-08" db="UniProtKB">
        <authorList>
            <consortium name="RefSeq"/>
        </authorList>
    </citation>
    <scope>IDENTIFICATION</scope>
    <source>
        <strain evidence="3">S238N-H82</strain>
        <tissue evidence="3">Testes</tissue>
    </source>
</reference>
<evidence type="ECO:0000313" key="2">
    <source>
        <dbReference type="Proteomes" id="UP000001554"/>
    </source>
</evidence>
<dbReference type="GeneID" id="118416296"/>
<feature type="region of interest" description="Disordered" evidence="1">
    <location>
        <begin position="1"/>
        <end position="73"/>
    </location>
</feature>
<accession>A0A9J7L6Y7</accession>
<feature type="compositionally biased region" description="Basic and acidic residues" evidence="1">
    <location>
        <begin position="356"/>
        <end position="381"/>
    </location>
</feature>
<evidence type="ECO:0000256" key="1">
    <source>
        <dbReference type="SAM" id="MobiDB-lite"/>
    </source>
</evidence>
<sequence length="404" mass="45810">MDIEEEQRGKQNGQLKPRGLSMSRMRRSMRDLLKGGKKKKENKIQSEKRTAESRELTQQSHRDSIDLSTLPTQGQNLSRSLEILDRQTSLQIKQSRQSNERLIEEYRNNSNVGHSQSVQGQVTHVNNETRDIRNGTEMKHVAQDNRNVTVNPQSPNGTEVSVISTFQIHMGEGSQPKPLDSSRFRHDRLDSGVEILSSDTEKTPSLYASEPPAGRPLRSRWTNDWVVQTSSMNQQVQEPASHLVLQPIRIELQSRPIDEEQVNQTVPIASTGVRSESADPLLSGAARLRQTRSDDESGIGRSVSVGNHLEQSVRSQRTNDWIGQQGGQHEGKELVYHGVLPPVIIQQQLQPVNREPMSHKSAPDTRKRSRSEPNSRHDDTYDRFETFVQSLDRLETGFTFLTYC</sequence>
<dbReference type="Proteomes" id="UP000001554">
    <property type="component" value="Chromosome 5"/>
</dbReference>
<name>A0A9J7L6Y7_BRAFL</name>
<organism evidence="2 3">
    <name type="scientific">Branchiostoma floridae</name>
    <name type="common">Florida lancelet</name>
    <name type="synonym">Amphioxus</name>
    <dbReference type="NCBI Taxonomy" id="7739"/>
    <lineage>
        <taxon>Eukaryota</taxon>
        <taxon>Metazoa</taxon>
        <taxon>Chordata</taxon>
        <taxon>Cephalochordata</taxon>
        <taxon>Leptocardii</taxon>
        <taxon>Amphioxiformes</taxon>
        <taxon>Branchiostomatidae</taxon>
        <taxon>Branchiostoma</taxon>
    </lineage>
</organism>
<proteinExistence type="predicted"/>
<gene>
    <name evidence="3" type="primary">LOC118416296</name>
</gene>
<dbReference type="AlphaFoldDB" id="A0A9J7L6Y7"/>
<evidence type="ECO:0000313" key="3">
    <source>
        <dbReference type="RefSeq" id="XP_035677278.1"/>
    </source>
</evidence>
<feature type="region of interest" description="Disordered" evidence="1">
    <location>
        <begin position="288"/>
        <end position="314"/>
    </location>
</feature>
<feature type="compositionally biased region" description="Basic and acidic residues" evidence="1">
    <location>
        <begin position="42"/>
        <end position="65"/>
    </location>
</feature>
<keyword evidence="2" id="KW-1185">Reference proteome</keyword>
<protein>
    <submittedName>
        <fullName evidence="3">Uncharacterized protein LOC118416296</fullName>
    </submittedName>
</protein>
<dbReference type="OrthoDB" id="10439804at2759"/>